<dbReference type="AlphaFoldDB" id="A0A3N1CQB6"/>
<dbReference type="Gene3D" id="2.40.260.10">
    <property type="entry name" value="Sortase"/>
    <property type="match status" value="1"/>
</dbReference>
<dbReference type="OrthoDB" id="5242879at2"/>
<dbReference type="Proteomes" id="UP000272400">
    <property type="component" value="Unassembled WGS sequence"/>
</dbReference>
<keyword evidence="3" id="KW-1133">Transmembrane helix</keyword>
<dbReference type="RefSeq" id="WP_123662542.1">
    <property type="nucleotide sequence ID" value="NZ_RJKE01000001.1"/>
</dbReference>
<protein>
    <submittedName>
        <fullName evidence="4">Sortase A</fullName>
    </submittedName>
</protein>
<feature type="transmembrane region" description="Helical" evidence="3">
    <location>
        <begin position="32"/>
        <end position="53"/>
    </location>
</feature>
<feature type="region of interest" description="Disordered" evidence="2">
    <location>
        <begin position="1"/>
        <end position="27"/>
    </location>
</feature>
<dbReference type="EMBL" id="RJKE01000001">
    <property type="protein sequence ID" value="ROO83395.1"/>
    <property type="molecule type" value="Genomic_DNA"/>
</dbReference>
<name>A0A3N1CQB6_9ACTN</name>
<dbReference type="InterPro" id="IPR023365">
    <property type="entry name" value="Sortase_dom-sf"/>
</dbReference>
<dbReference type="Pfam" id="PF04203">
    <property type="entry name" value="Sortase"/>
    <property type="match status" value="1"/>
</dbReference>
<accession>A0A3N1CQB6</accession>
<comment type="caution">
    <text evidence="4">The sequence shown here is derived from an EMBL/GenBank/DDBJ whole genome shotgun (WGS) entry which is preliminary data.</text>
</comment>
<evidence type="ECO:0000256" key="2">
    <source>
        <dbReference type="SAM" id="MobiDB-lite"/>
    </source>
</evidence>
<dbReference type="SUPFAM" id="SSF63817">
    <property type="entry name" value="Sortase"/>
    <property type="match status" value="1"/>
</dbReference>
<dbReference type="InterPro" id="IPR005754">
    <property type="entry name" value="Sortase"/>
</dbReference>
<sequence>MTAVEELPVRAEAPEAPEPPARPRSADPPLRIAGVSLGLLGVFVLGFLAYLAVLSPLQHDRDQEVRYADFRKELAEGVAPVAPPISAGASVAVLEIPRLGLREVVVEGTTSAELVHGPGHRRDTPLPGQPGISVILGRAGTYGGPFGALGKLHTGDVITVITGQGLASYTVSGGGPSILPPESGSSTLVLVTADSGVAPHGEALVTARLTSRPVAGNSAEPPRIGRSEVGLSADPGALLPLLLWAEALLLAAGLTTFSYLRWSRWPTYVVSSPVLLAVLWNIYESLARLLPNTL</sequence>
<reference evidence="4 5" key="1">
    <citation type="submission" date="2018-11" db="EMBL/GenBank/DDBJ databases">
        <title>Sequencing the genomes of 1000 actinobacteria strains.</title>
        <authorList>
            <person name="Klenk H.-P."/>
        </authorList>
    </citation>
    <scope>NUCLEOTIDE SEQUENCE [LARGE SCALE GENOMIC DNA]</scope>
    <source>
        <strain evidence="4 5">DSM 44254</strain>
    </source>
</reference>
<evidence type="ECO:0000313" key="5">
    <source>
        <dbReference type="Proteomes" id="UP000272400"/>
    </source>
</evidence>
<keyword evidence="1" id="KW-0378">Hydrolase</keyword>
<organism evidence="4 5">
    <name type="scientific">Actinocorallia herbida</name>
    <dbReference type="NCBI Taxonomy" id="58109"/>
    <lineage>
        <taxon>Bacteria</taxon>
        <taxon>Bacillati</taxon>
        <taxon>Actinomycetota</taxon>
        <taxon>Actinomycetes</taxon>
        <taxon>Streptosporangiales</taxon>
        <taxon>Thermomonosporaceae</taxon>
        <taxon>Actinocorallia</taxon>
    </lineage>
</organism>
<keyword evidence="3" id="KW-0812">Transmembrane</keyword>
<proteinExistence type="predicted"/>
<keyword evidence="5" id="KW-1185">Reference proteome</keyword>
<evidence type="ECO:0000256" key="3">
    <source>
        <dbReference type="SAM" id="Phobius"/>
    </source>
</evidence>
<dbReference type="GO" id="GO:0016787">
    <property type="term" value="F:hydrolase activity"/>
    <property type="evidence" value="ECO:0007669"/>
    <property type="project" value="UniProtKB-KW"/>
</dbReference>
<gene>
    <name evidence="4" type="ORF">EDD29_0898</name>
</gene>
<evidence type="ECO:0000256" key="1">
    <source>
        <dbReference type="ARBA" id="ARBA00022801"/>
    </source>
</evidence>
<keyword evidence="3" id="KW-0472">Membrane</keyword>
<evidence type="ECO:0000313" key="4">
    <source>
        <dbReference type="EMBL" id="ROO83395.1"/>
    </source>
</evidence>